<dbReference type="InterPro" id="IPR006917">
    <property type="entry name" value="SOUL_heme-bd"/>
</dbReference>
<accession>A0A1W9KXY9</accession>
<reference evidence="1 2" key="1">
    <citation type="submission" date="2017-01" db="EMBL/GenBank/DDBJ databases">
        <title>Novel large sulfur bacteria in the metagenomes of groundwater-fed chemosynthetic microbial mats in the Lake Huron basin.</title>
        <authorList>
            <person name="Sharrar A.M."/>
            <person name="Flood B.E."/>
            <person name="Bailey J.V."/>
            <person name="Jones D.S."/>
            <person name="Biddanda B."/>
            <person name="Ruberg S.A."/>
            <person name="Marcus D.N."/>
            <person name="Dick G.J."/>
        </authorList>
    </citation>
    <scope>NUCLEOTIDE SEQUENCE [LARGE SCALE GENOMIC DNA]</scope>
    <source>
        <strain evidence="1">A7</strain>
    </source>
</reference>
<proteinExistence type="predicted"/>
<evidence type="ECO:0000313" key="2">
    <source>
        <dbReference type="Proteomes" id="UP000192505"/>
    </source>
</evidence>
<evidence type="ECO:0008006" key="3">
    <source>
        <dbReference type="Google" id="ProtNLM"/>
    </source>
</evidence>
<dbReference type="Proteomes" id="UP000192505">
    <property type="component" value="Unassembled WGS sequence"/>
</dbReference>
<dbReference type="SUPFAM" id="SSF55136">
    <property type="entry name" value="Probable bacterial effector-binding domain"/>
    <property type="match status" value="1"/>
</dbReference>
<name>A0A1W9KXY9_9BURK</name>
<dbReference type="EMBL" id="MTEI01000002">
    <property type="protein sequence ID" value="OQW89508.1"/>
    <property type="molecule type" value="Genomic_DNA"/>
</dbReference>
<evidence type="ECO:0000313" key="1">
    <source>
        <dbReference type="EMBL" id="OQW89508.1"/>
    </source>
</evidence>
<sequence length="190" mass="20385">MTSQAIEEPPYAVVQQFGGIEIRAYAPFSAAEVVVTGDASDAGRQAFPILAGYIFGKNQGQRKLAMTAPVTQAAVPVKLAMTAPVTQTAAPGGFLVQFVLPHGVTAATAPVPLDPRVMLRDVPASRVAVIRYSGFWSQANYNTHLGKLLSALTSAKLTWSGEPVLSRYNGPMTPWFMRRNEIWLNLTAAP</sequence>
<dbReference type="PANTHER" id="PTHR11220:SF58">
    <property type="entry name" value="SOUL HEME-BINDING FAMILY PROTEIN"/>
    <property type="match status" value="1"/>
</dbReference>
<dbReference type="Pfam" id="PF04832">
    <property type="entry name" value="SOUL"/>
    <property type="match status" value="1"/>
</dbReference>
<dbReference type="InterPro" id="IPR011256">
    <property type="entry name" value="Reg_factor_effector_dom_sf"/>
</dbReference>
<dbReference type="PANTHER" id="PTHR11220">
    <property type="entry name" value="HEME-BINDING PROTEIN-RELATED"/>
    <property type="match status" value="1"/>
</dbReference>
<dbReference type="Gene3D" id="3.20.80.10">
    <property type="entry name" value="Regulatory factor, effector binding domain"/>
    <property type="match status" value="1"/>
</dbReference>
<comment type="caution">
    <text evidence="1">The sequence shown here is derived from an EMBL/GenBank/DDBJ whole genome shotgun (WGS) entry which is preliminary data.</text>
</comment>
<gene>
    <name evidence="1" type="ORF">BWK72_03375</name>
</gene>
<dbReference type="AlphaFoldDB" id="A0A1W9KXY9"/>
<organism evidence="1 2">
    <name type="scientific">Rhodoferax ferrireducens</name>
    <dbReference type="NCBI Taxonomy" id="192843"/>
    <lineage>
        <taxon>Bacteria</taxon>
        <taxon>Pseudomonadati</taxon>
        <taxon>Pseudomonadota</taxon>
        <taxon>Betaproteobacteria</taxon>
        <taxon>Burkholderiales</taxon>
        <taxon>Comamonadaceae</taxon>
        <taxon>Rhodoferax</taxon>
    </lineage>
</organism>
<protein>
    <recommendedName>
        <fullName evidence="3">Heme-binding protein</fullName>
    </recommendedName>
</protein>